<dbReference type="InterPro" id="IPR036513">
    <property type="entry name" value="STAS_dom_sf"/>
</dbReference>
<dbReference type="EMBL" id="AZMM01015884">
    <property type="protein sequence ID" value="ETJ29589.1"/>
    <property type="molecule type" value="Genomic_DNA"/>
</dbReference>
<proteinExistence type="predicted"/>
<feature type="non-terminal residue" evidence="1">
    <location>
        <position position="1"/>
    </location>
</feature>
<accession>W1XL82</accession>
<reference evidence="1" key="1">
    <citation type="submission" date="2013-12" db="EMBL/GenBank/DDBJ databases">
        <title>A Varibaculum cambriense genome reconstructed from a premature infant gut community with otherwise low bacterial novelty that shifts toward anaerobic metabolism during the third week of life.</title>
        <authorList>
            <person name="Brown C.T."/>
            <person name="Sharon I."/>
            <person name="Thomas B.C."/>
            <person name="Castelle C.J."/>
            <person name="Morowitz M.J."/>
            <person name="Banfield J.F."/>
        </authorList>
    </citation>
    <scope>NUCLEOTIDE SEQUENCE</scope>
</reference>
<dbReference type="AlphaFoldDB" id="W1XL82"/>
<sequence length="54" mass="6146">DAFQRFGKRLPQGCELRVCNLEFQPLRTMARAGIQPIPGRLAFFPNRRAAMADL</sequence>
<evidence type="ECO:0000313" key="1">
    <source>
        <dbReference type="EMBL" id="ETJ29589.1"/>
    </source>
</evidence>
<comment type="caution">
    <text evidence="1">The sequence shown here is derived from an EMBL/GenBank/DDBJ whole genome shotgun (WGS) entry which is preliminary data.</text>
</comment>
<dbReference type="Gene3D" id="3.30.750.24">
    <property type="entry name" value="STAS domain"/>
    <property type="match status" value="1"/>
</dbReference>
<name>W1XL82_9ZZZZ</name>
<gene>
    <name evidence="1" type="ORF">Q604_UNBC15884G0001</name>
</gene>
<protein>
    <submittedName>
        <fullName evidence="1">Uncharacterized protein</fullName>
    </submittedName>
</protein>
<organism evidence="1">
    <name type="scientific">human gut metagenome</name>
    <dbReference type="NCBI Taxonomy" id="408170"/>
    <lineage>
        <taxon>unclassified sequences</taxon>
        <taxon>metagenomes</taxon>
        <taxon>organismal metagenomes</taxon>
    </lineage>
</organism>